<evidence type="ECO:0000313" key="2">
    <source>
        <dbReference type="EMBL" id="TYB32244.1"/>
    </source>
</evidence>
<dbReference type="Pfam" id="PF05598">
    <property type="entry name" value="DUF772"/>
    <property type="match status" value="1"/>
</dbReference>
<reference evidence="2" key="1">
    <citation type="submission" date="2019-08" db="EMBL/GenBank/DDBJ databases">
        <title>Genomic characterization of a novel candidate phylum (ARYD3) from a high temperature, high salinity tertiary oil reservoir in north central Oklahoma, USA.</title>
        <authorList>
            <person name="Youssef N.H."/>
            <person name="Yadav A."/>
            <person name="Elshahed M.S."/>
        </authorList>
    </citation>
    <scope>NUCLEOTIDE SEQUENCE [LARGE SCALE GENOMIC DNA]</scope>
    <source>
        <strain evidence="2">ARYD3</strain>
    </source>
</reference>
<dbReference type="Proteomes" id="UP000324143">
    <property type="component" value="Unassembled WGS sequence"/>
</dbReference>
<comment type="caution">
    <text evidence="2">The sequence shown here is derived from an EMBL/GenBank/DDBJ whole genome shotgun (WGS) entry which is preliminary data.</text>
</comment>
<dbReference type="InterPro" id="IPR008490">
    <property type="entry name" value="Transposase_InsH_N"/>
</dbReference>
<sequence length="41" mass="4917">MIYMFANYFDTGRPVYHPKLMLKVLLYSYTEGILNCRNIKV</sequence>
<dbReference type="AlphaFoldDB" id="A0A5D0MEW9"/>
<name>A0A5D0MEW9_9BACT</name>
<gene>
    <name evidence="2" type="ORF">FXF47_00055</name>
</gene>
<accession>A0A5D0MEW9</accession>
<proteinExistence type="predicted"/>
<protein>
    <submittedName>
        <fullName evidence="2">Transposase</fullName>
    </submittedName>
</protein>
<keyword evidence="3" id="KW-1185">Reference proteome</keyword>
<evidence type="ECO:0000259" key="1">
    <source>
        <dbReference type="Pfam" id="PF05598"/>
    </source>
</evidence>
<dbReference type="EMBL" id="VSIX01000002">
    <property type="protein sequence ID" value="TYB32244.1"/>
    <property type="molecule type" value="Genomic_DNA"/>
</dbReference>
<feature type="domain" description="Transposase InsH N-terminal" evidence="1">
    <location>
        <begin position="8"/>
        <end position="38"/>
    </location>
</feature>
<evidence type="ECO:0000313" key="3">
    <source>
        <dbReference type="Proteomes" id="UP000324143"/>
    </source>
</evidence>
<organism evidence="2 3">
    <name type="scientific">Candidatus Mcinerneyibacterium aminivorans</name>
    <dbReference type="NCBI Taxonomy" id="2703815"/>
    <lineage>
        <taxon>Bacteria</taxon>
        <taxon>Candidatus Macinerneyibacteriota</taxon>
        <taxon>Candidatus Mcinerneyibacteria</taxon>
        <taxon>Candidatus Mcinerneyibacteriales</taxon>
        <taxon>Candidatus Mcinerneyibacteriaceae</taxon>
        <taxon>Candidatus Mcinerneyibacterium</taxon>
    </lineage>
</organism>